<keyword evidence="3" id="KW-1185">Reference proteome</keyword>
<feature type="domain" description="Enoyl reductase (ER)" evidence="1">
    <location>
        <begin position="6"/>
        <end position="320"/>
    </location>
</feature>
<proteinExistence type="predicted"/>
<dbReference type="PANTHER" id="PTHR11695">
    <property type="entry name" value="ALCOHOL DEHYDROGENASE RELATED"/>
    <property type="match status" value="1"/>
</dbReference>
<dbReference type="InterPro" id="IPR013154">
    <property type="entry name" value="ADH-like_N"/>
</dbReference>
<sequence>MRKQYGGPEVLTFDEIPDPVPGEGEMLVRVHATTVNRTDTAYRSGRPWINRAVCGWPRPRNHVLGSEYAGVVVDVGDGVESYDVGDRVFGFVDGRPGAHAEMVVVPVKGLVARIPEGWEFAEAAAGMEGAHYAHATLRATGVSADDRVLVHGATGGIGSAAVQLLHAEGVEVTAVCDRLPTDRRDLLTSLGAAHAVDLSEGTPLDSVGVGFDVVFAATGHLSFAAARRLLEPGGSYVSSELGRGGHNLLLAAVGPVARGLGRRRVKFPFPHAGADLAAHIAGLMDRGAYRPLIDRTYAFEDLRAAHAYVDSGRKVGNVVVTLPDP</sequence>
<reference evidence="2 3" key="1">
    <citation type="submission" date="2019-03" db="EMBL/GenBank/DDBJ databases">
        <title>Three New Species of Nocardioides, Nocardioides euryhalodurans sp. nov., Nocardioides seonyuensis sp. nov. and Nocardioides eburneoflavus sp. nov. Iolated from Soil.</title>
        <authorList>
            <person name="Roh S.G."/>
            <person name="Lee C."/>
            <person name="Kim M.-K."/>
            <person name="Kim S.B."/>
        </authorList>
    </citation>
    <scope>NUCLEOTIDE SEQUENCE [LARGE SCALE GENOMIC DNA]</scope>
    <source>
        <strain evidence="2 3">MMS17-SY207-3</strain>
    </source>
</reference>
<protein>
    <submittedName>
        <fullName evidence="2">NAD(P)-dependent alcohol dehydrogenase</fullName>
    </submittedName>
</protein>
<dbReference type="Gene3D" id="3.90.180.10">
    <property type="entry name" value="Medium-chain alcohol dehydrogenases, catalytic domain"/>
    <property type="match status" value="1"/>
</dbReference>
<dbReference type="SUPFAM" id="SSF50129">
    <property type="entry name" value="GroES-like"/>
    <property type="match status" value="1"/>
</dbReference>
<accession>A0A4P7IJE2</accession>
<dbReference type="Proteomes" id="UP000294853">
    <property type="component" value="Chromosome"/>
</dbReference>
<dbReference type="AlphaFoldDB" id="A0A4P7IJE2"/>
<name>A0A4P7IJE2_9ACTN</name>
<dbReference type="Pfam" id="PF13602">
    <property type="entry name" value="ADH_zinc_N_2"/>
    <property type="match status" value="1"/>
</dbReference>
<dbReference type="CDD" id="cd08267">
    <property type="entry name" value="MDR1"/>
    <property type="match status" value="1"/>
</dbReference>
<dbReference type="InterPro" id="IPR036291">
    <property type="entry name" value="NAD(P)-bd_dom_sf"/>
</dbReference>
<dbReference type="InterPro" id="IPR011032">
    <property type="entry name" value="GroES-like_sf"/>
</dbReference>
<dbReference type="PANTHER" id="PTHR11695:SF648">
    <property type="entry name" value="ZINC-BINDING OXIDOREDUCTASE"/>
    <property type="match status" value="1"/>
</dbReference>
<dbReference type="SUPFAM" id="SSF51735">
    <property type="entry name" value="NAD(P)-binding Rossmann-fold domains"/>
    <property type="match status" value="1"/>
</dbReference>
<evidence type="ECO:0000259" key="1">
    <source>
        <dbReference type="SMART" id="SM00829"/>
    </source>
</evidence>
<dbReference type="InterPro" id="IPR020843">
    <property type="entry name" value="ER"/>
</dbReference>
<evidence type="ECO:0000313" key="3">
    <source>
        <dbReference type="Proteomes" id="UP000294853"/>
    </source>
</evidence>
<evidence type="ECO:0000313" key="2">
    <source>
        <dbReference type="EMBL" id="QBX57484.1"/>
    </source>
</evidence>
<dbReference type="SMART" id="SM00829">
    <property type="entry name" value="PKS_ER"/>
    <property type="match status" value="1"/>
</dbReference>
<dbReference type="Gene3D" id="3.40.50.720">
    <property type="entry name" value="NAD(P)-binding Rossmann-like Domain"/>
    <property type="match status" value="1"/>
</dbReference>
<dbReference type="OrthoDB" id="9801186at2"/>
<dbReference type="Pfam" id="PF08240">
    <property type="entry name" value="ADH_N"/>
    <property type="match status" value="1"/>
</dbReference>
<dbReference type="KEGG" id="nsn:EXE58_05910"/>
<gene>
    <name evidence="2" type="ORF">EXE58_05910</name>
</gene>
<organism evidence="2 3">
    <name type="scientific">Nocardioides seonyuensis</name>
    <dbReference type="NCBI Taxonomy" id="2518371"/>
    <lineage>
        <taxon>Bacteria</taxon>
        <taxon>Bacillati</taxon>
        <taxon>Actinomycetota</taxon>
        <taxon>Actinomycetes</taxon>
        <taxon>Propionibacteriales</taxon>
        <taxon>Nocardioidaceae</taxon>
        <taxon>Nocardioides</taxon>
    </lineage>
</organism>
<dbReference type="EMBL" id="CP038436">
    <property type="protein sequence ID" value="QBX57484.1"/>
    <property type="molecule type" value="Genomic_DNA"/>
</dbReference>
<dbReference type="InterPro" id="IPR050700">
    <property type="entry name" value="YIM1/Zinc_Alcohol_DH_Fams"/>
</dbReference>
<dbReference type="GO" id="GO:0016491">
    <property type="term" value="F:oxidoreductase activity"/>
    <property type="evidence" value="ECO:0007669"/>
    <property type="project" value="InterPro"/>
</dbReference>